<gene>
    <name evidence="2" type="primary">Het-6-1</name>
    <name evidence="2" type="ORF">CSHISOI_11655</name>
</gene>
<accession>A0A5Q4BA36</accession>
<comment type="caution">
    <text evidence="2">The sequence shown here is derived from an EMBL/GenBank/DDBJ whole genome shotgun (WGS) entry which is preliminary data.</text>
</comment>
<evidence type="ECO:0000259" key="1">
    <source>
        <dbReference type="Pfam" id="PF06985"/>
    </source>
</evidence>
<dbReference type="InterPro" id="IPR010730">
    <property type="entry name" value="HET"/>
</dbReference>
<feature type="non-terminal residue" evidence="2">
    <location>
        <position position="700"/>
    </location>
</feature>
<feature type="domain" description="Heterokaryon incompatibility" evidence="1">
    <location>
        <begin position="51"/>
        <end position="215"/>
    </location>
</feature>
<dbReference type="Proteomes" id="UP000326340">
    <property type="component" value="Unassembled WGS sequence"/>
</dbReference>
<dbReference type="OrthoDB" id="5416609at2759"/>
<reference evidence="2 3" key="1">
    <citation type="journal article" date="2019" name="Sci. Rep.">
        <title>Colletotrichum shisoi sp. nov., an anthracnose pathogen of Perilla frutescens in Japan: molecular phylogenetic, morphological and genomic evidence.</title>
        <authorList>
            <person name="Gan P."/>
            <person name="Tsushima A."/>
            <person name="Hiroyama R."/>
            <person name="Narusaka M."/>
            <person name="Takano Y."/>
            <person name="Narusaka Y."/>
            <person name="Kawaradani M."/>
            <person name="Damm U."/>
            <person name="Shirasu K."/>
        </authorList>
    </citation>
    <scope>NUCLEOTIDE SEQUENCE [LARGE SCALE GENOMIC DNA]</scope>
    <source>
        <strain evidence="2 3">PG-2018a</strain>
    </source>
</reference>
<evidence type="ECO:0000313" key="2">
    <source>
        <dbReference type="EMBL" id="TQN63782.1"/>
    </source>
</evidence>
<dbReference type="Pfam" id="PF06985">
    <property type="entry name" value="HET"/>
    <property type="match status" value="1"/>
</dbReference>
<dbReference type="InterPro" id="IPR052895">
    <property type="entry name" value="HetReg/Transcr_Mod"/>
</dbReference>
<protein>
    <submittedName>
        <fullName evidence="2">Heterokaryon incompatibility protein 6, OR allele</fullName>
    </submittedName>
</protein>
<dbReference type="EMBL" id="PUHP01003797">
    <property type="protein sequence ID" value="TQN63782.1"/>
    <property type="molecule type" value="Genomic_DNA"/>
</dbReference>
<organism evidence="2 3">
    <name type="scientific">Colletotrichum shisoi</name>
    <dbReference type="NCBI Taxonomy" id="2078593"/>
    <lineage>
        <taxon>Eukaryota</taxon>
        <taxon>Fungi</taxon>
        <taxon>Dikarya</taxon>
        <taxon>Ascomycota</taxon>
        <taxon>Pezizomycotina</taxon>
        <taxon>Sordariomycetes</taxon>
        <taxon>Hypocreomycetidae</taxon>
        <taxon>Glomerellales</taxon>
        <taxon>Glomerellaceae</taxon>
        <taxon>Colletotrichum</taxon>
        <taxon>Colletotrichum destructivum species complex</taxon>
    </lineage>
</organism>
<keyword evidence="3" id="KW-1185">Reference proteome</keyword>
<dbReference type="AlphaFoldDB" id="A0A5Q4BA36"/>
<evidence type="ECO:0000313" key="3">
    <source>
        <dbReference type="Proteomes" id="UP000326340"/>
    </source>
</evidence>
<name>A0A5Q4BA36_9PEZI</name>
<dbReference type="PANTHER" id="PTHR24148:SF64">
    <property type="entry name" value="HETEROKARYON INCOMPATIBILITY DOMAIN-CONTAINING PROTEIN"/>
    <property type="match status" value="1"/>
</dbReference>
<proteinExistence type="predicted"/>
<dbReference type="Pfam" id="PF26639">
    <property type="entry name" value="Het-6_barrel"/>
    <property type="match status" value="1"/>
</dbReference>
<dbReference type="PANTHER" id="PTHR24148">
    <property type="entry name" value="ANKYRIN REPEAT DOMAIN-CONTAINING PROTEIN 39 HOMOLOG-RELATED"/>
    <property type="match status" value="1"/>
</dbReference>
<sequence>MASRDRTRFQYERSIGKETIRLVRILTCRDTRNDPLRLALEEHAVADLPAYRALSYTWGPPIPNNDKTIKPKSATVLLDDHDFDVFPNLHGALLWIRARGSCDLYWIDAISINQADDTERTVQVNIMDHIYKGAARVDIWLGSATEQHHPVEVSRLIQIMADNARKKLGYDPDTSAFDHDALRRYGLLDIPDAVWHAFVSFFDRKWFDRVWVVQEVALSKDACVIWGDDTIPWETVALCSDFLRDSRLYEQLSEVLYDNSSLATKDVHVGSSFAGIVAIQKCRHGKLDGWDSVTLDHMVGASGNCGEASITKAAGALLFLMLRLTIGVEASDPRDQVFGLLGILNLLLDISERPRTSLEPDYCKHATAVTVYTETATFIMAECGNLALLTAVPDDAVKKIRGLPSWVPDFSANGPSMFLATRWPAGVAYFDACRSAPANYRITDDNLLHAKGFCIGTVSLLGTVYSEVTTSGSFAQWADFLLQCDAVYEATGQCRVEAFWRTLIADRDGFQHPAPGSLQKAFRHWITDHVAWGVYCAVKKGANETECLARLESIQKLATSDVSKTVPSRDKIMGCLDRLKKCNKEREVKSVLDGFKHRCQAYVNLAFETLWDRRPFLMDSGHLGLGGQSMEDGDGVWVVSGCPSPLVLREMPVSSVSGPFCYQLVGEAYVHGIMHGEAVDEGARWEDICIHWQQKYDNWD</sequence>